<dbReference type="RefSeq" id="WP_136692381.1">
    <property type="nucleotide sequence ID" value="NZ_SSHH01000001.1"/>
</dbReference>
<dbReference type="PANTHER" id="PTHR38767">
    <property type="entry name" value="DNA POLYMERASE III SUBUNIT CHI"/>
    <property type="match status" value="1"/>
</dbReference>
<dbReference type="GO" id="GO:0003887">
    <property type="term" value="F:DNA-directed DNA polymerase activity"/>
    <property type="evidence" value="ECO:0007669"/>
    <property type="project" value="InterPro"/>
</dbReference>
<accession>A0A4T3F2V3</accession>
<gene>
    <name evidence="1" type="ORF">E5222_03845</name>
</gene>
<dbReference type="AlphaFoldDB" id="A0A4T3F2V3"/>
<sequence>MRVDFYRLSRDPAPAAVALLARKSVEAGKKVLVVGEGEGLLPTLSKAIWEGDPPAFIANGIAGGEHDARQPVLLAEKVEPANGASLLILADGQWRDPSEKFERAMLVFDEATIQHARDTWRMLGEGEEVERHFWKQDDAGRWVEGP</sequence>
<dbReference type="GO" id="GO:0003677">
    <property type="term" value="F:DNA binding"/>
    <property type="evidence" value="ECO:0007669"/>
    <property type="project" value="InterPro"/>
</dbReference>
<dbReference type="Pfam" id="PF04364">
    <property type="entry name" value="DNA_pol3_chi"/>
    <property type="match status" value="1"/>
</dbReference>
<organism evidence="1 2">
    <name type="scientific">Alteraurantiacibacter aquimixticola</name>
    <dbReference type="NCBI Taxonomy" id="2489173"/>
    <lineage>
        <taxon>Bacteria</taxon>
        <taxon>Pseudomonadati</taxon>
        <taxon>Pseudomonadota</taxon>
        <taxon>Alphaproteobacteria</taxon>
        <taxon>Sphingomonadales</taxon>
        <taxon>Erythrobacteraceae</taxon>
        <taxon>Alteraurantiacibacter</taxon>
    </lineage>
</organism>
<evidence type="ECO:0000313" key="1">
    <source>
        <dbReference type="EMBL" id="TIX51595.1"/>
    </source>
</evidence>
<reference evidence="1 2" key="1">
    <citation type="submission" date="2019-04" db="EMBL/GenBank/DDBJ databases">
        <title>Altererythrobacter aquimixticola sp. nov., isolated from sediment of junction between the ocean and a freshwater spring.</title>
        <authorList>
            <person name="Yoon J.-H."/>
        </authorList>
    </citation>
    <scope>NUCLEOTIDE SEQUENCE [LARGE SCALE GENOMIC DNA]</scope>
    <source>
        <strain evidence="1 2">SSKS-13</strain>
    </source>
</reference>
<dbReference type="GO" id="GO:0032298">
    <property type="term" value="P:positive regulation of DNA-templated DNA replication initiation"/>
    <property type="evidence" value="ECO:0007669"/>
    <property type="project" value="TreeGrafter"/>
</dbReference>
<dbReference type="InterPro" id="IPR036768">
    <property type="entry name" value="PolIII_chi_sf"/>
</dbReference>
<name>A0A4T3F2V3_9SPHN</name>
<dbReference type="GO" id="GO:0006260">
    <property type="term" value="P:DNA replication"/>
    <property type="evidence" value="ECO:0007669"/>
    <property type="project" value="InterPro"/>
</dbReference>
<dbReference type="InterPro" id="IPR007459">
    <property type="entry name" value="DNA_pol3_chi"/>
</dbReference>
<dbReference type="OrthoDB" id="9795973at2"/>
<proteinExistence type="predicted"/>
<keyword evidence="2" id="KW-1185">Reference proteome</keyword>
<comment type="caution">
    <text evidence="1">The sequence shown here is derived from an EMBL/GenBank/DDBJ whole genome shotgun (WGS) entry which is preliminary data.</text>
</comment>
<dbReference type="Proteomes" id="UP000309389">
    <property type="component" value="Unassembled WGS sequence"/>
</dbReference>
<dbReference type="PANTHER" id="PTHR38767:SF1">
    <property type="entry name" value="DNA POLYMERASE III SUBUNIT CHI"/>
    <property type="match status" value="1"/>
</dbReference>
<dbReference type="SUPFAM" id="SSF102400">
    <property type="entry name" value="DNA polymerase III chi subunit"/>
    <property type="match status" value="1"/>
</dbReference>
<dbReference type="Gene3D" id="3.40.50.10110">
    <property type="entry name" value="DNA polymerase III subunit chi"/>
    <property type="match status" value="1"/>
</dbReference>
<protein>
    <submittedName>
        <fullName evidence="1">DNA polymerase III subunit chi</fullName>
    </submittedName>
</protein>
<evidence type="ECO:0000313" key="2">
    <source>
        <dbReference type="Proteomes" id="UP000309389"/>
    </source>
</evidence>
<dbReference type="EMBL" id="SSHH01000001">
    <property type="protein sequence ID" value="TIX51595.1"/>
    <property type="molecule type" value="Genomic_DNA"/>
</dbReference>